<dbReference type="KEGG" id="pce:PECL_507"/>
<name>G8PBZ0_PEDCP</name>
<dbReference type="NCBIfam" id="TIGR01575">
    <property type="entry name" value="rimI"/>
    <property type="match status" value="1"/>
</dbReference>
<accession>G8PBZ0</accession>
<dbReference type="eggNOG" id="COG0456">
    <property type="taxonomic scope" value="Bacteria"/>
</dbReference>
<dbReference type="EMBL" id="CP003137">
    <property type="protein sequence ID" value="AEV94809.1"/>
    <property type="molecule type" value="Genomic_DNA"/>
</dbReference>
<keyword evidence="3" id="KW-1185">Reference proteome</keyword>
<dbReference type="PANTHER" id="PTHR43617">
    <property type="entry name" value="L-AMINO ACID N-ACETYLTRANSFERASE"/>
    <property type="match status" value="1"/>
</dbReference>
<dbReference type="PATRIC" id="fig|701521.8.peg.485"/>
<reference evidence="2 3" key="1">
    <citation type="journal article" date="2012" name="J. Bacteriol.">
        <title>Complete Genome Sequence of the Beer Spoilage Organism Pediococcus claussenii ATCC BAA-344T.</title>
        <authorList>
            <person name="Pittet V."/>
            <person name="Abegunde T."/>
            <person name="Marfleet T."/>
            <person name="Haakensen M."/>
            <person name="Morrow K."/>
            <person name="Jayaprakash T."/>
            <person name="Schroeder K."/>
            <person name="Trost B."/>
            <person name="Byrns S."/>
            <person name="Bergsveinson J."/>
            <person name="Kusalik A."/>
            <person name="Ziola B."/>
        </authorList>
    </citation>
    <scope>NUCLEOTIDE SEQUENCE [LARGE SCALE GENOMIC DNA]</scope>
    <source>
        <strain evidence="2 3">ATCC BAA-344</strain>
    </source>
</reference>
<dbReference type="CDD" id="cd04301">
    <property type="entry name" value="NAT_SF"/>
    <property type="match status" value="1"/>
</dbReference>
<dbReference type="GO" id="GO:0008080">
    <property type="term" value="F:N-acetyltransferase activity"/>
    <property type="evidence" value="ECO:0007669"/>
    <property type="project" value="InterPro"/>
</dbReference>
<dbReference type="InterPro" id="IPR016181">
    <property type="entry name" value="Acyl_CoA_acyltransferase"/>
</dbReference>
<dbReference type="AlphaFoldDB" id="G8PBZ0"/>
<gene>
    <name evidence="2" type="primary">rimI</name>
    <name evidence="2" type="ordered locus">PECL_507</name>
</gene>
<protein>
    <submittedName>
        <fullName evidence="2">Ribosomal-protein-alanine acetyltransferase</fullName>
    </submittedName>
</protein>
<dbReference type="Proteomes" id="UP000005444">
    <property type="component" value="Chromosome"/>
</dbReference>
<dbReference type="Pfam" id="PF00583">
    <property type="entry name" value="Acetyltransf_1"/>
    <property type="match status" value="1"/>
</dbReference>
<dbReference type="Gene3D" id="3.40.630.30">
    <property type="match status" value="1"/>
</dbReference>
<evidence type="ECO:0000259" key="1">
    <source>
        <dbReference type="PROSITE" id="PS51186"/>
    </source>
</evidence>
<dbReference type="RefSeq" id="WP_014215006.1">
    <property type="nucleotide sequence ID" value="NC_016605.1"/>
</dbReference>
<sequence>MLNEWIKWVKSNFFNRTGRLREEAFEIKRHNVNIEKEPYFVAQAMFTDIPEILEVERTVYDGQTPWDRAAFANELRRKFDRLYLVVRKNDQLIAFIGSSFDDRTKRAHITNVAVEPSFQHRGIGAFLIEAIIKKAHHAQYKTVTLEVRKSNLNAQALYLKIGFEKTGIKERYYFGDHEDAIDMSLNLQKWRGGYDGDR</sequence>
<feature type="domain" description="N-acetyltransferase" evidence="1">
    <location>
        <begin position="39"/>
        <end position="188"/>
    </location>
</feature>
<evidence type="ECO:0000313" key="3">
    <source>
        <dbReference type="Proteomes" id="UP000005444"/>
    </source>
</evidence>
<dbReference type="STRING" id="701521.PECL_507"/>
<dbReference type="InterPro" id="IPR050276">
    <property type="entry name" value="MshD_Acetyltransferase"/>
</dbReference>
<dbReference type="PANTHER" id="PTHR43617:SF20">
    <property type="entry name" value="N-ALPHA-ACETYLTRANSFERASE RIMI"/>
    <property type="match status" value="1"/>
</dbReference>
<dbReference type="HOGENOM" id="CLU_013985_23_3_9"/>
<dbReference type="SUPFAM" id="SSF55729">
    <property type="entry name" value="Acyl-CoA N-acyltransferases (Nat)"/>
    <property type="match status" value="1"/>
</dbReference>
<dbReference type="InterPro" id="IPR000182">
    <property type="entry name" value="GNAT_dom"/>
</dbReference>
<dbReference type="PROSITE" id="PS51186">
    <property type="entry name" value="GNAT"/>
    <property type="match status" value="1"/>
</dbReference>
<evidence type="ECO:0000313" key="2">
    <source>
        <dbReference type="EMBL" id="AEV94809.1"/>
    </source>
</evidence>
<dbReference type="InterPro" id="IPR006464">
    <property type="entry name" value="AcTrfase_RimI/Ard1"/>
</dbReference>
<organism evidence="2 3">
    <name type="scientific">Pediococcus claussenii (strain ATCC BAA-344 / DSM 14800 / JCM 18046 / KCTC 3811 / LMG 21948 / P06)</name>
    <dbReference type="NCBI Taxonomy" id="701521"/>
    <lineage>
        <taxon>Bacteria</taxon>
        <taxon>Bacillati</taxon>
        <taxon>Bacillota</taxon>
        <taxon>Bacilli</taxon>
        <taxon>Lactobacillales</taxon>
        <taxon>Lactobacillaceae</taxon>
        <taxon>Pediococcus</taxon>
    </lineage>
</organism>
<proteinExistence type="predicted"/>